<name>A0ABR9EI24_9GAMM</name>
<protein>
    <submittedName>
        <fullName evidence="1">Uncharacterized protein</fullName>
    </submittedName>
</protein>
<dbReference type="Proteomes" id="UP000615755">
    <property type="component" value="Unassembled WGS sequence"/>
</dbReference>
<sequence length="49" mass="4671">MVGVSLYCIATLPVSPTTFKAAVLLLDCCVSSIGGGGGGGGNVATSILV</sequence>
<accession>A0ABR9EI24</accession>
<reference evidence="1 2" key="1">
    <citation type="submission" date="2015-03" db="EMBL/GenBank/DDBJ databases">
        <title>Genome sequence of Pseudoalteromonas aurantia.</title>
        <authorList>
            <person name="Xie B.-B."/>
            <person name="Rong J.-C."/>
            <person name="Qin Q.-L."/>
            <person name="Zhang Y.-Z."/>
        </authorList>
    </citation>
    <scope>NUCLEOTIDE SEQUENCE [LARGE SCALE GENOMIC DNA]</scope>
    <source>
        <strain evidence="1 2">208</strain>
    </source>
</reference>
<evidence type="ECO:0000313" key="2">
    <source>
        <dbReference type="Proteomes" id="UP000615755"/>
    </source>
</evidence>
<comment type="caution">
    <text evidence="1">The sequence shown here is derived from an EMBL/GenBank/DDBJ whole genome shotgun (WGS) entry which is preliminary data.</text>
</comment>
<evidence type="ECO:0000313" key="1">
    <source>
        <dbReference type="EMBL" id="MBE0370606.1"/>
    </source>
</evidence>
<keyword evidence="2" id="KW-1185">Reference proteome</keyword>
<proteinExistence type="predicted"/>
<dbReference type="EMBL" id="AQGV01000015">
    <property type="protein sequence ID" value="MBE0370606.1"/>
    <property type="molecule type" value="Genomic_DNA"/>
</dbReference>
<organism evidence="1 2">
    <name type="scientific">Pseudoalteromonas aurantia 208</name>
    <dbReference type="NCBI Taxonomy" id="1314867"/>
    <lineage>
        <taxon>Bacteria</taxon>
        <taxon>Pseudomonadati</taxon>
        <taxon>Pseudomonadota</taxon>
        <taxon>Gammaproteobacteria</taxon>
        <taxon>Alteromonadales</taxon>
        <taxon>Pseudoalteromonadaceae</taxon>
        <taxon>Pseudoalteromonas</taxon>
    </lineage>
</organism>
<gene>
    <name evidence="1" type="ORF">PAUR_b0676</name>
</gene>